<feature type="region of interest" description="Disordered" evidence="1">
    <location>
        <begin position="202"/>
        <end position="221"/>
    </location>
</feature>
<dbReference type="RefSeq" id="WP_247380171.1">
    <property type="nucleotide sequence ID" value="NZ_JALLGV010000008.1"/>
</dbReference>
<protein>
    <submittedName>
        <fullName evidence="3">Fe2+ transport protein</fullName>
    </submittedName>
</protein>
<organism evidence="3 4">
    <name type="scientific">Halorientalis brevis</name>
    <dbReference type="NCBI Taxonomy" id="1126241"/>
    <lineage>
        <taxon>Archaea</taxon>
        <taxon>Methanobacteriati</taxon>
        <taxon>Methanobacteriota</taxon>
        <taxon>Stenosarchaea group</taxon>
        <taxon>Halobacteria</taxon>
        <taxon>Halobacteriales</taxon>
        <taxon>Haloarculaceae</taxon>
        <taxon>Halorientalis</taxon>
    </lineage>
</organism>
<feature type="compositionally biased region" description="Low complexity" evidence="1">
    <location>
        <begin position="24"/>
        <end position="45"/>
    </location>
</feature>
<dbReference type="InterPro" id="IPR055774">
    <property type="entry name" value="DUF7350"/>
</dbReference>
<evidence type="ECO:0000259" key="2">
    <source>
        <dbReference type="Pfam" id="PF24041"/>
    </source>
</evidence>
<dbReference type="AlphaFoldDB" id="A0ABD6CCR3"/>
<dbReference type="Gene3D" id="2.60.40.2480">
    <property type="entry name" value="Periplasmic metal-binding protein Tp34-type"/>
    <property type="match status" value="1"/>
</dbReference>
<reference evidence="3 4" key="1">
    <citation type="journal article" date="2019" name="Int. J. Syst. Evol. Microbiol.">
        <title>The Global Catalogue of Microorganisms (GCM) 10K type strain sequencing project: providing services to taxonomists for standard genome sequencing and annotation.</title>
        <authorList>
            <consortium name="The Broad Institute Genomics Platform"/>
            <consortium name="The Broad Institute Genome Sequencing Center for Infectious Disease"/>
            <person name="Wu L."/>
            <person name="Ma J."/>
        </authorList>
    </citation>
    <scope>NUCLEOTIDE SEQUENCE [LARGE SCALE GENOMIC DNA]</scope>
    <source>
        <strain evidence="3 4">CGMCC 1.12125</strain>
    </source>
</reference>
<dbReference type="PROSITE" id="PS51257">
    <property type="entry name" value="PROKAR_LIPOPROTEIN"/>
    <property type="match status" value="1"/>
</dbReference>
<dbReference type="Proteomes" id="UP001597119">
    <property type="component" value="Unassembled WGS sequence"/>
</dbReference>
<sequence length="358" mass="38237">MDRRRYLRRGIGLSATLVAGCSRPDGGTTSSTPATTTAPTDTSASGGVYVQTFVERMAMAGRTEAGEYAVALLFTIPHRFWTVTNAERSPVPIADDDSVHLMAVVWDPETRTVLPGTGLSVELSRNGRLVSEEVIYPMLSQRMGFHYGGNFSLPADGTYAVDVSVGALPTNGVRTTGAFRGRFSEPATGIIDLAYTPETRANVSSRDVEQGGDPGALAPMDMRVPVGRAPERSALPGEVVGTVQSGDARFVVTLLDAPPAGVEASGPYLAVSPRTPYNRLVVPGMRLSITHARGNRTLTATSLSRTLDPELDFHYGTTLPATESGDTVRLQVETPPQVARHEGYERAFLQMPAMDLTL</sequence>
<name>A0ABD6CCR3_9EURY</name>
<evidence type="ECO:0000313" key="4">
    <source>
        <dbReference type="Proteomes" id="UP001597119"/>
    </source>
</evidence>
<evidence type="ECO:0000256" key="1">
    <source>
        <dbReference type="SAM" id="MobiDB-lite"/>
    </source>
</evidence>
<evidence type="ECO:0000313" key="3">
    <source>
        <dbReference type="EMBL" id="MFD1588028.1"/>
    </source>
</evidence>
<comment type="caution">
    <text evidence="3">The sequence shown here is derived from an EMBL/GenBank/DDBJ whole genome shotgun (WGS) entry which is preliminary data.</text>
</comment>
<feature type="domain" description="DUF7350" evidence="2">
    <location>
        <begin position="234"/>
        <end position="357"/>
    </location>
</feature>
<accession>A0ABD6CCR3</accession>
<feature type="region of interest" description="Disordered" evidence="1">
    <location>
        <begin position="22"/>
        <end position="45"/>
    </location>
</feature>
<dbReference type="InterPro" id="IPR038482">
    <property type="entry name" value="Tp34-type_sf"/>
</dbReference>
<dbReference type="EMBL" id="JBHUDJ010000006">
    <property type="protein sequence ID" value="MFD1588028.1"/>
    <property type="molecule type" value="Genomic_DNA"/>
</dbReference>
<keyword evidence="4" id="KW-1185">Reference proteome</keyword>
<proteinExistence type="predicted"/>
<dbReference type="Pfam" id="PF24041">
    <property type="entry name" value="DUF7350"/>
    <property type="match status" value="1"/>
</dbReference>
<gene>
    <name evidence="3" type="ORF">ACFR9U_13660</name>
</gene>